<dbReference type="Proteomes" id="UP000030960">
    <property type="component" value="Unassembled WGS sequence"/>
</dbReference>
<organism evidence="3 4">
    <name type="scientific">Mameliella alba</name>
    <dbReference type="NCBI Taxonomy" id="561184"/>
    <lineage>
        <taxon>Bacteria</taxon>
        <taxon>Pseudomonadati</taxon>
        <taxon>Pseudomonadota</taxon>
        <taxon>Alphaproteobacteria</taxon>
        <taxon>Rhodobacterales</taxon>
        <taxon>Roseobacteraceae</taxon>
        <taxon>Mameliella</taxon>
    </lineage>
</organism>
<dbReference type="STRING" id="561184.SAMN05216376_101309"/>
<evidence type="ECO:0000256" key="2">
    <source>
        <dbReference type="SAM" id="SignalP"/>
    </source>
</evidence>
<feature type="region of interest" description="Disordered" evidence="1">
    <location>
        <begin position="43"/>
        <end position="68"/>
    </location>
</feature>
<name>A0A0B3SU18_9RHOB</name>
<evidence type="ECO:0000313" key="4">
    <source>
        <dbReference type="Proteomes" id="UP000030960"/>
    </source>
</evidence>
<dbReference type="EMBL" id="JSUQ01000005">
    <property type="protein sequence ID" value="KHQ53939.1"/>
    <property type="molecule type" value="Genomic_DNA"/>
</dbReference>
<keyword evidence="2" id="KW-0732">Signal</keyword>
<evidence type="ECO:0000313" key="3">
    <source>
        <dbReference type="EMBL" id="KHQ53939.1"/>
    </source>
</evidence>
<gene>
    <name evidence="3" type="ORF">OA50_01527</name>
</gene>
<keyword evidence="4" id="KW-1185">Reference proteome</keyword>
<reference evidence="3 4" key="1">
    <citation type="submission" date="2014-10" db="EMBL/GenBank/DDBJ databases">
        <title>Genome sequence of Ponticoccus sp. strain UMTAT08 isolated from clonal culture of toxic dinoflagellate Alexandrium tamiyavanichii.</title>
        <authorList>
            <person name="Gan H.Y."/>
            <person name="Muhd D.-D."/>
            <person name="Mohd Noor M.E."/>
            <person name="Yeong Y.S."/>
            <person name="Usup G."/>
        </authorList>
    </citation>
    <scope>NUCLEOTIDE SEQUENCE [LARGE SCALE GENOMIC DNA]</scope>
    <source>
        <strain evidence="3 4">UMTAT08</strain>
    </source>
</reference>
<evidence type="ECO:0000256" key="1">
    <source>
        <dbReference type="SAM" id="MobiDB-lite"/>
    </source>
</evidence>
<protein>
    <submittedName>
        <fullName evidence="3">Uncharacterized protein</fullName>
    </submittedName>
</protein>
<dbReference type="RefSeq" id="WP_043139341.1">
    <property type="nucleotide sequence ID" value="NZ_JSUQ01000005.1"/>
</dbReference>
<feature type="chain" id="PRO_5002098181" evidence="2">
    <location>
        <begin position="25"/>
        <end position="218"/>
    </location>
</feature>
<feature type="signal peptide" evidence="2">
    <location>
        <begin position="1"/>
        <end position="24"/>
    </location>
</feature>
<sequence length="218" mass="22903">MKKLRPQYLAAWFALAVAVGGAEADPPETLHLVQGLDINTLLKDGPASPAPESNRPADLTDLLRGTPAPGPEAMEVPSPLAAARAVSAFPDAALAGRWTGQGTGCSGVSITFTIGDVGFDGHSLWTDPDNGSILTTRVTARADRVRTGKPLPGQPDAYLSFARQYAARITRTDASGRVADMLDDYPVTLLVAHDPDAGGLVLRFVEPVTPCAFTRSDQ</sequence>
<accession>A0A0B3SU18</accession>
<dbReference type="AlphaFoldDB" id="A0A0B3SU18"/>
<comment type="caution">
    <text evidence="3">The sequence shown here is derived from an EMBL/GenBank/DDBJ whole genome shotgun (WGS) entry which is preliminary data.</text>
</comment>
<proteinExistence type="predicted"/>
<dbReference type="OrthoDB" id="7872725at2"/>